<evidence type="ECO:0000256" key="1">
    <source>
        <dbReference type="ARBA" id="ARBA00022801"/>
    </source>
</evidence>
<evidence type="ECO:0000313" key="4">
    <source>
        <dbReference type="EMBL" id="KAJ9155608.1"/>
    </source>
</evidence>
<dbReference type="InterPro" id="IPR050300">
    <property type="entry name" value="GDXG_lipolytic_enzyme"/>
</dbReference>
<evidence type="ECO:0000259" key="3">
    <source>
        <dbReference type="Pfam" id="PF07859"/>
    </source>
</evidence>
<reference evidence="4" key="1">
    <citation type="submission" date="2022-07" db="EMBL/GenBank/DDBJ databases">
        <title>Fungi with potential for degradation of polypropylene.</title>
        <authorList>
            <person name="Gostincar C."/>
        </authorList>
    </citation>
    <scope>NUCLEOTIDE SEQUENCE</scope>
    <source>
        <strain evidence="4">EXF-13308</strain>
    </source>
</reference>
<dbReference type="PANTHER" id="PTHR48081:SF8">
    <property type="entry name" value="ALPHA_BETA HYDROLASE FOLD-3 DOMAIN-CONTAINING PROTEIN-RELATED"/>
    <property type="match status" value="1"/>
</dbReference>
<accession>A0AA38RRW5</accession>
<proteinExistence type="predicted"/>
<sequence length="372" mass="40615">MDIESLVLEKAPPLDPEWLQYEQEANLLAPKPAMDPLERQPIYAAECRILDGNMMAPGARDHHLSQGITTRELTVPSSKDGFAIPVLRYDLLPDDGPGRDGRSDSSIATKRKEQEGENTTVVVYYHGGGLHVGEADSEDLQCRRILKDSAIPGLATLYSVGYRLRPTYPARTCVSDSLDALLSIRNALPPGARVLLVGSSSGGELAALVSQQAPRGSVQGVALRCPVTSDAFSGEAYVPSRLRRLHTSAWDASFETCLLGAMRRDVPRDGLERMPLEAGEEVLRGLPRTWVQVCTNDVLYSDGVCYAKALGDAGVEVKLDVVRGWPHTFWLKAPQLPRALEADRAMLRGLAWVAGVVMPRKVVSDARVRQLK</sequence>
<gene>
    <name evidence="4" type="ORF">NKR23_g1718</name>
</gene>
<keyword evidence="5" id="KW-1185">Reference proteome</keyword>
<dbReference type="Pfam" id="PF07859">
    <property type="entry name" value="Abhydrolase_3"/>
    <property type="match status" value="1"/>
</dbReference>
<organism evidence="4 5">
    <name type="scientific">Pleurostoma richardsiae</name>
    <dbReference type="NCBI Taxonomy" id="41990"/>
    <lineage>
        <taxon>Eukaryota</taxon>
        <taxon>Fungi</taxon>
        <taxon>Dikarya</taxon>
        <taxon>Ascomycota</taxon>
        <taxon>Pezizomycotina</taxon>
        <taxon>Sordariomycetes</taxon>
        <taxon>Sordariomycetidae</taxon>
        <taxon>Calosphaeriales</taxon>
        <taxon>Pleurostomataceae</taxon>
        <taxon>Pleurostoma</taxon>
    </lineage>
</organism>
<dbReference type="SUPFAM" id="SSF53474">
    <property type="entry name" value="alpha/beta-Hydrolases"/>
    <property type="match status" value="1"/>
</dbReference>
<dbReference type="EMBL" id="JANBVO010000003">
    <property type="protein sequence ID" value="KAJ9155608.1"/>
    <property type="molecule type" value="Genomic_DNA"/>
</dbReference>
<dbReference type="InterPro" id="IPR029058">
    <property type="entry name" value="AB_hydrolase_fold"/>
</dbReference>
<feature type="domain" description="Alpha/beta hydrolase fold-3" evidence="3">
    <location>
        <begin position="122"/>
        <end position="330"/>
    </location>
</feature>
<comment type="caution">
    <text evidence="4">The sequence shown here is derived from an EMBL/GenBank/DDBJ whole genome shotgun (WGS) entry which is preliminary data.</text>
</comment>
<dbReference type="Proteomes" id="UP001174694">
    <property type="component" value="Unassembled WGS sequence"/>
</dbReference>
<dbReference type="AlphaFoldDB" id="A0AA38RRW5"/>
<name>A0AA38RRW5_9PEZI</name>
<dbReference type="InterPro" id="IPR013094">
    <property type="entry name" value="AB_hydrolase_3"/>
</dbReference>
<dbReference type="GO" id="GO:0016787">
    <property type="term" value="F:hydrolase activity"/>
    <property type="evidence" value="ECO:0007669"/>
    <property type="project" value="UniProtKB-KW"/>
</dbReference>
<feature type="region of interest" description="Disordered" evidence="2">
    <location>
        <begin position="93"/>
        <end position="115"/>
    </location>
</feature>
<dbReference type="PANTHER" id="PTHR48081">
    <property type="entry name" value="AB HYDROLASE SUPERFAMILY PROTEIN C4A8.06C"/>
    <property type="match status" value="1"/>
</dbReference>
<dbReference type="Gene3D" id="3.40.50.1820">
    <property type="entry name" value="alpha/beta hydrolase"/>
    <property type="match status" value="1"/>
</dbReference>
<keyword evidence="1" id="KW-0378">Hydrolase</keyword>
<evidence type="ECO:0000313" key="5">
    <source>
        <dbReference type="Proteomes" id="UP001174694"/>
    </source>
</evidence>
<protein>
    <submittedName>
        <fullName evidence="4">Carboxylesterase NlhH</fullName>
    </submittedName>
</protein>
<evidence type="ECO:0000256" key="2">
    <source>
        <dbReference type="SAM" id="MobiDB-lite"/>
    </source>
</evidence>